<comment type="cofactor">
    <cofactor evidence="1">
        <name>Mg(2+)</name>
        <dbReference type="ChEBI" id="CHEBI:18420"/>
    </cofactor>
</comment>
<evidence type="ECO:0000256" key="4">
    <source>
        <dbReference type="ARBA" id="ARBA00022842"/>
    </source>
</evidence>
<dbReference type="InterPro" id="IPR051600">
    <property type="entry name" value="Beta-PGM-like"/>
</dbReference>
<dbReference type="Proteomes" id="UP000734511">
    <property type="component" value="Unassembled WGS sequence"/>
</dbReference>
<dbReference type="Gene3D" id="3.40.50.1000">
    <property type="entry name" value="HAD superfamily/HAD-like"/>
    <property type="match status" value="1"/>
</dbReference>
<dbReference type="InterPro" id="IPR036412">
    <property type="entry name" value="HAD-like_sf"/>
</dbReference>
<evidence type="ECO:0000313" key="5">
    <source>
        <dbReference type="EMBL" id="NJP45554.1"/>
    </source>
</evidence>
<keyword evidence="4" id="KW-0460">Magnesium</keyword>
<dbReference type="Pfam" id="PF00702">
    <property type="entry name" value="Hydrolase"/>
    <property type="match status" value="1"/>
</dbReference>
<protein>
    <submittedName>
        <fullName evidence="5">HAD family hydrolase</fullName>
    </submittedName>
</protein>
<dbReference type="InterPro" id="IPR006439">
    <property type="entry name" value="HAD-SF_hydro_IA"/>
</dbReference>
<dbReference type="SFLD" id="SFLDS00003">
    <property type="entry name" value="Haloacid_Dehalogenase"/>
    <property type="match status" value="1"/>
</dbReference>
<dbReference type="InterPro" id="IPR023214">
    <property type="entry name" value="HAD_sf"/>
</dbReference>
<name>A0ABX0ZUX5_9ACTN</name>
<gene>
    <name evidence="5" type="ORF">HCN08_19420</name>
</gene>
<sequence>MPCRSVTLRRPAHAHGTLRRVNVTPNRPPDLVVFDCDGVLIDSERLAVTIDAQILAGLGWPLTEAEIVERFVGRSFTDMAADIENQLGQPLPAGWDTDWRRRYRETFDAELTAVEGVEAVLDALAGAGVPTCVASSTGHSGLAHTLGLTGLYDRFAGRVFSAADVTRGKPAPDLFLHAARTLGVPPARCVVVEDSPYGVAAARAAGMPAFGYCGGLTPAHRLEGPGTTVFAHMRELPALLGV</sequence>
<comment type="similarity">
    <text evidence="2">Belongs to the HAD-like hydrolase superfamily. CbbY/CbbZ/Gph/YieH family.</text>
</comment>
<dbReference type="CDD" id="cd07526">
    <property type="entry name" value="HAD_BPGM_like"/>
    <property type="match status" value="1"/>
</dbReference>
<evidence type="ECO:0000313" key="6">
    <source>
        <dbReference type="Proteomes" id="UP000734511"/>
    </source>
</evidence>
<dbReference type="SFLD" id="SFLDG01129">
    <property type="entry name" value="C1.5:_HAD__Beta-PGM__Phosphata"/>
    <property type="match status" value="1"/>
</dbReference>
<evidence type="ECO:0000256" key="3">
    <source>
        <dbReference type="ARBA" id="ARBA00022723"/>
    </source>
</evidence>
<dbReference type="GO" id="GO:0016787">
    <property type="term" value="F:hydrolase activity"/>
    <property type="evidence" value="ECO:0007669"/>
    <property type="project" value="UniProtKB-KW"/>
</dbReference>
<dbReference type="NCBIfam" id="TIGR01509">
    <property type="entry name" value="HAD-SF-IA-v3"/>
    <property type="match status" value="1"/>
</dbReference>
<dbReference type="PANTHER" id="PTHR46193">
    <property type="entry name" value="6-PHOSPHOGLUCONATE PHOSPHATASE"/>
    <property type="match status" value="1"/>
</dbReference>
<dbReference type="SFLD" id="SFLDG01135">
    <property type="entry name" value="C1.5.6:_HAD__Beta-PGM__Phospha"/>
    <property type="match status" value="1"/>
</dbReference>
<dbReference type="EMBL" id="JAATEJ010000015">
    <property type="protein sequence ID" value="NJP45554.1"/>
    <property type="molecule type" value="Genomic_DNA"/>
</dbReference>
<comment type="caution">
    <text evidence="5">The sequence shown here is derived from an EMBL/GenBank/DDBJ whole genome shotgun (WGS) entry which is preliminary data.</text>
</comment>
<accession>A0ABX0ZUX5</accession>
<keyword evidence="3" id="KW-0479">Metal-binding</keyword>
<evidence type="ECO:0000256" key="1">
    <source>
        <dbReference type="ARBA" id="ARBA00001946"/>
    </source>
</evidence>
<dbReference type="Gene3D" id="1.10.150.240">
    <property type="entry name" value="Putative phosphatase, domain 2"/>
    <property type="match status" value="1"/>
</dbReference>
<reference evidence="5 6" key="1">
    <citation type="submission" date="2020-03" db="EMBL/GenBank/DDBJ databases">
        <title>WGS of actinomycetes isolated from Thailand.</title>
        <authorList>
            <person name="Thawai C."/>
        </authorList>
    </citation>
    <scope>NUCLEOTIDE SEQUENCE [LARGE SCALE GENOMIC DNA]</scope>
    <source>
        <strain evidence="5 6">PRB2-1</strain>
    </source>
</reference>
<keyword evidence="6" id="KW-1185">Reference proteome</keyword>
<dbReference type="InterPro" id="IPR023198">
    <property type="entry name" value="PGP-like_dom2"/>
</dbReference>
<proteinExistence type="inferred from homology"/>
<evidence type="ECO:0000256" key="2">
    <source>
        <dbReference type="ARBA" id="ARBA00006171"/>
    </source>
</evidence>
<dbReference type="SUPFAM" id="SSF56784">
    <property type="entry name" value="HAD-like"/>
    <property type="match status" value="1"/>
</dbReference>
<dbReference type="PANTHER" id="PTHR46193:SF10">
    <property type="entry name" value="6-PHOSPHOGLUCONATE PHOSPHATASE"/>
    <property type="match status" value="1"/>
</dbReference>
<organism evidence="5 6">
    <name type="scientific">Actinacidiphila epipremni</name>
    <dbReference type="NCBI Taxonomy" id="2053013"/>
    <lineage>
        <taxon>Bacteria</taxon>
        <taxon>Bacillati</taxon>
        <taxon>Actinomycetota</taxon>
        <taxon>Actinomycetes</taxon>
        <taxon>Kitasatosporales</taxon>
        <taxon>Streptomycetaceae</taxon>
        <taxon>Actinacidiphila</taxon>
    </lineage>
</organism>
<keyword evidence="5" id="KW-0378">Hydrolase</keyword>